<dbReference type="Proteomes" id="UP001596298">
    <property type="component" value="Unassembled WGS sequence"/>
</dbReference>
<evidence type="ECO:0000313" key="3">
    <source>
        <dbReference type="Proteomes" id="UP001596298"/>
    </source>
</evidence>
<evidence type="ECO:0000313" key="2">
    <source>
        <dbReference type="EMBL" id="MFC6705661.1"/>
    </source>
</evidence>
<keyword evidence="1" id="KW-0472">Membrane</keyword>
<comment type="caution">
    <text evidence="2">The sequence shown here is derived from an EMBL/GenBank/DDBJ whole genome shotgun (WGS) entry which is preliminary data.</text>
</comment>
<keyword evidence="1" id="KW-1133">Transmembrane helix</keyword>
<name>A0ABW2AFT6_9MICO</name>
<dbReference type="RefSeq" id="WP_382401000.1">
    <property type="nucleotide sequence ID" value="NZ_JBHSWH010000001.1"/>
</dbReference>
<keyword evidence="1" id="KW-0812">Transmembrane</keyword>
<organism evidence="2 3">
    <name type="scientific">Flexivirga alba</name>
    <dbReference type="NCBI Taxonomy" id="702742"/>
    <lineage>
        <taxon>Bacteria</taxon>
        <taxon>Bacillati</taxon>
        <taxon>Actinomycetota</taxon>
        <taxon>Actinomycetes</taxon>
        <taxon>Micrococcales</taxon>
        <taxon>Dermacoccaceae</taxon>
        <taxon>Flexivirga</taxon>
    </lineage>
</organism>
<sequence>MAVFIATSALIYAASLCFVIALFARTLLLERRISVDTAGTVRELASAQAIDMSSPAESHAAAKTA</sequence>
<dbReference type="EMBL" id="JBHSWH010000001">
    <property type="protein sequence ID" value="MFC6705661.1"/>
    <property type="molecule type" value="Genomic_DNA"/>
</dbReference>
<gene>
    <name evidence="2" type="ORF">ACFQDH_10385</name>
</gene>
<evidence type="ECO:0000256" key="1">
    <source>
        <dbReference type="SAM" id="Phobius"/>
    </source>
</evidence>
<feature type="transmembrane region" description="Helical" evidence="1">
    <location>
        <begin position="6"/>
        <end position="24"/>
    </location>
</feature>
<keyword evidence="3" id="KW-1185">Reference proteome</keyword>
<proteinExistence type="predicted"/>
<protein>
    <submittedName>
        <fullName evidence="2">Uncharacterized protein</fullName>
    </submittedName>
</protein>
<reference evidence="3" key="1">
    <citation type="journal article" date="2019" name="Int. J. Syst. Evol. Microbiol.">
        <title>The Global Catalogue of Microorganisms (GCM) 10K type strain sequencing project: providing services to taxonomists for standard genome sequencing and annotation.</title>
        <authorList>
            <consortium name="The Broad Institute Genomics Platform"/>
            <consortium name="The Broad Institute Genome Sequencing Center for Infectious Disease"/>
            <person name="Wu L."/>
            <person name="Ma J."/>
        </authorList>
    </citation>
    <scope>NUCLEOTIDE SEQUENCE [LARGE SCALE GENOMIC DNA]</scope>
    <source>
        <strain evidence="3">CCUG 58127</strain>
    </source>
</reference>
<accession>A0ABW2AFT6</accession>